<dbReference type="InterPro" id="IPR011009">
    <property type="entry name" value="Kinase-like_dom_sf"/>
</dbReference>
<protein>
    <recommendedName>
        <fullName evidence="1">Aminoglycoside phosphotransferase domain-containing protein</fullName>
    </recommendedName>
</protein>
<gene>
    <name evidence="2" type="ORF">COX05_03035</name>
</gene>
<reference evidence="2 3" key="1">
    <citation type="submission" date="2017-09" db="EMBL/GenBank/DDBJ databases">
        <title>Depth-based differentiation of microbial function through sediment-hosted aquifers and enrichment of novel symbionts in the deep terrestrial subsurface.</title>
        <authorList>
            <person name="Probst A.J."/>
            <person name="Ladd B."/>
            <person name="Jarett J.K."/>
            <person name="Geller-Mcgrath D.E."/>
            <person name="Sieber C.M."/>
            <person name="Emerson J.B."/>
            <person name="Anantharaman K."/>
            <person name="Thomas B.C."/>
            <person name="Malmstrom R."/>
            <person name="Stieglmeier M."/>
            <person name="Klingl A."/>
            <person name="Woyke T."/>
            <person name="Ryan C.M."/>
            <person name="Banfield J.F."/>
        </authorList>
    </citation>
    <scope>NUCLEOTIDE SEQUENCE [LARGE SCALE GENOMIC DNA]</scope>
    <source>
        <strain evidence="2">CG22_combo_CG10-13_8_21_14_all_39_12</strain>
    </source>
</reference>
<feature type="domain" description="Aminoglycoside phosphotransferase" evidence="1">
    <location>
        <begin position="120"/>
        <end position="214"/>
    </location>
</feature>
<name>A0A2H0BFK4_UNCKA</name>
<evidence type="ECO:0000259" key="1">
    <source>
        <dbReference type="Pfam" id="PF01636"/>
    </source>
</evidence>
<proteinExistence type="predicted"/>
<organism evidence="2 3">
    <name type="scientific">candidate division WWE3 bacterium CG22_combo_CG10-13_8_21_14_all_39_12</name>
    <dbReference type="NCBI Taxonomy" id="1975094"/>
    <lineage>
        <taxon>Bacteria</taxon>
        <taxon>Katanobacteria</taxon>
    </lineage>
</organism>
<dbReference type="EMBL" id="PCSU01000053">
    <property type="protein sequence ID" value="PIP56457.1"/>
    <property type="molecule type" value="Genomic_DNA"/>
</dbReference>
<evidence type="ECO:0000313" key="3">
    <source>
        <dbReference type="Proteomes" id="UP000228495"/>
    </source>
</evidence>
<dbReference type="Proteomes" id="UP000228495">
    <property type="component" value="Unassembled WGS sequence"/>
</dbReference>
<dbReference type="Gene3D" id="3.90.1200.10">
    <property type="match status" value="1"/>
</dbReference>
<sequence length="289" mass="32876">MIFRNDEPCFMGEPVTSVRKLSSGANNVYTVNNRFVYKEFALPELCLTEATALRLMGPTATSTPTVIGNGNQTLTTNYVDGAKEAYEMLLRGDISSQQVNALVSRFMLEQYQLLLKGSITEASALSWKTRLREIVLWWNIVGKTWCAHFPNQLDVLSQGLDVIVGLLPRLESTALVHRDLHMSNLLLTDTRGYLDLTVIDCEHALIGPIELEFLNSRFWNDNKSLDVDAIIRILRTEYMVPFDVELEAHLMPFYIADQLLMAYKLINEDKRDKLLVKASEAFGWQPKVR</sequence>
<comment type="caution">
    <text evidence="2">The sequence shown here is derived from an EMBL/GenBank/DDBJ whole genome shotgun (WGS) entry which is preliminary data.</text>
</comment>
<dbReference type="InterPro" id="IPR002575">
    <property type="entry name" value="Aminoglycoside_PTrfase"/>
</dbReference>
<evidence type="ECO:0000313" key="2">
    <source>
        <dbReference type="EMBL" id="PIP56457.1"/>
    </source>
</evidence>
<dbReference type="SUPFAM" id="SSF56112">
    <property type="entry name" value="Protein kinase-like (PK-like)"/>
    <property type="match status" value="1"/>
</dbReference>
<dbReference type="Pfam" id="PF01636">
    <property type="entry name" value="APH"/>
    <property type="match status" value="1"/>
</dbReference>
<dbReference type="AlphaFoldDB" id="A0A2H0BFK4"/>
<accession>A0A2H0BFK4</accession>